<dbReference type="OrthoDB" id="272289at2759"/>
<evidence type="ECO:0000256" key="13">
    <source>
        <dbReference type="ARBA" id="ARBA00043219"/>
    </source>
</evidence>
<evidence type="ECO:0000256" key="2">
    <source>
        <dbReference type="ARBA" id="ARBA00006734"/>
    </source>
</evidence>
<keyword evidence="8" id="KW-0460">Magnesium</keyword>
<keyword evidence="6" id="KW-0808">Transferase</keyword>
<accession>A0A1S2XBT8</accession>
<comment type="similarity">
    <text evidence="2">Belongs to the protein prenyltransferase subunit alpha family.</text>
</comment>
<evidence type="ECO:0000256" key="12">
    <source>
        <dbReference type="ARBA" id="ARBA00043086"/>
    </source>
</evidence>
<gene>
    <name evidence="18" type="primary">LOC101511370</name>
</gene>
<organism evidence="17 18">
    <name type="scientific">Cicer arietinum</name>
    <name type="common">Chickpea</name>
    <name type="synonym">Garbanzo</name>
    <dbReference type="NCBI Taxonomy" id="3827"/>
    <lineage>
        <taxon>Eukaryota</taxon>
        <taxon>Viridiplantae</taxon>
        <taxon>Streptophyta</taxon>
        <taxon>Embryophyta</taxon>
        <taxon>Tracheophyta</taxon>
        <taxon>Spermatophyta</taxon>
        <taxon>Magnoliopsida</taxon>
        <taxon>eudicotyledons</taxon>
        <taxon>Gunneridae</taxon>
        <taxon>Pentapetalae</taxon>
        <taxon>rosids</taxon>
        <taxon>fabids</taxon>
        <taxon>Fabales</taxon>
        <taxon>Fabaceae</taxon>
        <taxon>Papilionoideae</taxon>
        <taxon>50 kb inversion clade</taxon>
        <taxon>NPAAA clade</taxon>
        <taxon>Hologalegina</taxon>
        <taxon>IRL clade</taxon>
        <taxon>Cicereae</taxon>
        <taxon>Cicer</taxon>
    </lineage>
</organism>
<dbReference type="PROSITE" id="PS51147">
    <property type="entry name" value="PFTA"/>
    <property type="match status" value="5"/>
</dbReference>
<reference evidence="18" key="2">
    <citation type="submission" date="2025-08" db="UniProtKB">
        <authorList>
            <consortium name="RefSeq"/>
        </authorList>
    </citation>
    <scope>IDENTIFICATION</scope>
    <source>
        <tissue evidence="18">Etiolated seedlings</tissue>
    </source>
</reference>
<evidence type="ECO:0000256" key="5">
    <source>
        <dbReference type="ARBA" id="ARBA00022602"/>
    </source>
</evidence>
<keyword evidence="7" id="KW-0677">Repeat</keyword>
<dbReference type="GO" id="GO:0005953">
    <property type="term" value="C:CAAX-protein geranylgeranyltransferase complex"/>
    <property type="evidence" value="ECO:0007669"/>
    <property type="project" value="TreeGrafter"/>
</dbReference>
<sequence>MAEKSEVEEDDRVPLRLRPEWSDVTPIPQDDGPNPVVPINYSEEFSEVMDYFRAVYFANELSSRALSLTAEAITLNAGNYTVWHFRRLLLESLKVDLHEEREFVERMAISISKNYQLWHHRRWVAEKLGLEARNDELEFTKKILSIDAKHYHAWSHRKWVLQTLGGWENELTYCCELLEEDIFNNSAWNQRYFVITRSPFLGGLKAMRESEVLYTVEAIISYPENESSWRYLRGLFKDETTLYVNDTRVSSVCLKILKTKSNYLFALSTLLDLICLGYQPSEDFRHAIEALRTSDFDKQDPDIARTICSILEHVDPIRVNYWVWRKTRLPQLA</sequence>
<dbReference type="EC" id="2.5.1.59" evidence="3"/>
<dbReference type="PaxDb" id="3827-XP_004486925.1"/>
<name>A0A1S2XBT8_CICAR</name>
<comment type="cofactor">
    <cofactor evidence="1">
        <name>Mg(2+)</name>
        <dbReference type="ChEBI" id="CHEBI:18420"/>
    </cofactor>
</comment>
<evidence type="ECO:0000256" key="3">
    <source>
        <dbReference type="ARBA" id="ARBA00012700"/>
    </source>
</evidence>
<evidence type="ECO:0000256" key="10">
    <source>
        <dbReference type="ARBA" id="ARBA00041392"/>
    </source>
</evidence>
<dbReference type="AlphaFoldDB" id="A0A1S2XBT8"/>
<dbReference type="GeneID" id="101511370"/>
<evidence type="ECO:0000256" key="1">
    <source>
        <dbReference type="ARBA" id="ARBA00001946"/>
    </source>
</evidence>
<dbReference type="Gene3D" id="1.25.40.120">
    <property type="entry name" value="Protein prenylyltransferase"/>
    <property type="match status" value="1"/>
</dbReference>
<comment type="catalytic activity">
    <reaction evidence="14">
        <text>L-cysteinyl-[protein] + (2E,6E)-farnesyl diphosphate = S-(2E,6E)-farnesyl-L-cysteinyl-[protein] + diphosphate</text>
        <dbReference type="Rhea" id="RHEA:13345"/>
        <dbReference type="Rhea" id="RHEA-COMP:10131"/>
        <dbReference type="Rhea" id="RHEA-COMP:11535"/>
        <dbReference type="ChEBI" id="CHEBI:29950"/>
        <dbReference type="ChEBI" id="CHEBI:33019"/>
        <dbReference type="ChEBI" id="CHEBI:86019"/>
        <dbReference type="ChEBI" id="CHEBI:175763"/>
        <dbReference type="EC" id="2.5.1.58"/>
    </reaction>
</comment>
<dbReference type="RefSeq" id="XP_004486925.1">
    <property type="nucleotide sequence ID" value="XM_004486868.3"/>
</dbReference>
<dbReference type="eggNOG" id="KOG0530">
    <property type="taxonomic scope" value="Eukaryota"/>
</dbReference>
<dbReference type="STRING" id="3827.A0A1S2XBT8"/>
<dbReference type="InterPro" id="IPR002088">
    <property type="entry name" value="Prenyl_trans_a"/>
</dbReference>
<evidence type="ECO:0000313" key="18">
    <source>
        <dbReference type="RefSeq" id="XP_004486925.1"/>
    </source>
</evidence>
<dbReference type="FunFam" id="1.25.40.120:FF:000004">
    <property type="entry name" value="Protein farnesyltransferase/geranylgeranyltransferase type-1 subunit alpha"/>
    <property type="match status" value="1"/>
</dbReference>
<evidence type="ECO:0000256" key="4">
    <source>
        <dbReference type="ARBA" id="ARBA00012702"/>
    </source>
</evidence>
<evidence type="ECO:0000256" key="7">
    <source>
        <dbReference type="ARBA" id="ARBA00022737"/>
    </source>
</evidence>
<dbReference type="GO" id="GO:0005965">
    <property type="term" value="C:protein farnesyltransferase complex"/>
    <property type="evidence" value="ECO:0007669"/>
    <property type="project" value="TreeGrafter"/>
</dbReference>
<keyword evidence="5" id="KW-0637">Prenyltransferase</keyword>
<evidence type="ECO:0000256" key="9">
    <source>
        <dbReference type="ARBA" id="ARBA00040965"/>
    </source>
</evidence>
<dbReference type="PANTHER" id="PTHR11129:SF1">
    <property type="entry name" value="PROTEIN FARNESYLTRANSFERASE_GERANYLGERANYLTRANSFERASE TYPE-1 SUBUNIT ALPHA"/>
    <property type="match status" value="1"/>
</dbReference>
<comment type="catalytic activity">
    <reaction evidence="15">
        <text>geranylgeranyl diphosphate + L-cysteinyl-[protein] = S-geranylgeranyl-L-cysteinyl-[protein] + diphosphate</text>
        <dbReference type="Rhea" id="RHEA:21240"/>
        <dbReference type="Rhea" id="RHEA-COMP:10131"/>
        <dbReference type="Rhea" id="RHEA-COMP:11537"/>
        <dbReference type="ChEBI" id="CHEBI:29950"/>
        <dbReference type="ChEBI" id="CHEBI:33019"/>
        <dbReference type="ChEBI" id="CHEBI:57533"/>
        <dbReference type="ChEBI" id="CHEBI:86021"/>
        <dbReference type="EC" id="2.5.1.59"/>
    </reaction>
</comment>
<dbReference type="EC" id="2.5.1.58" evidence="4"/>
<dbReference type="Pfam" id="PF01239">
    <property type="entry name" value="PPTA"/>
    <property type="match status" value="4"/>
</dbReference>
<protein>
    <recommendedName>
        <fullName evidence="9">Protein farnesyltransferase/geranylgeranyltransferase type-1 subunit alpha</fullName>
        <ecNumber evidence="4">2.5.1.58</ecNumber>
        <ecNumber evidence="3">2.5.1.59</ecNumber>
    </recommendedName>
    <alternativeName>
        <fullName evidence="12">CAAX farnesyltransferase subunit alpha</fullName>
    </alternativeName>
    <alternativeName>
        <fullName evidence="11">FTase-alpha</fullName>
    </alternativeName>
    <alternativeName>
        <fullName evidence="10">Ras proteins prenyltransferase subunit alpha</fullName>
    </alternativeName>
    <alternativeName>
        <fullName evidence="13">Type I protein geranyl-geranyltransferase subunit alpha</fullName>
    </alternativeName>
</protein>
<dbReference type="PANTHER" id="PTHR11129">
    <property type="entry name" value="PROTEIN FARNESYLTRANSFERASE ALPHA SUBUNIT/RAB GERANYLGERANYL TRANSFERASE ALPHA SUBUNIT"/>
    <property type="match status" value="1"/>
</dbReference>
<evidence type="ECO:0000256" key="16">
    <source>
        <dbReference type="ARBA" id="ARBA00055749"/>
    </source>
</evidence>
<dbReference type="GO" id="GO:0004662">
    <property type="term" value="F:CAAX-protein geranylgeranyltransferase activity"/>
    <property type="evidence" value="ECO:0007669"/>
    <property type="project" value="UniProtKB-EC"/>
</dbReference>
<evidence type="ECO:0000256" key="11">
    <source>
        <dbReference type="ARBA" id="ARBA00042436"/>
    </source>
</evidence>
<evidence type="ECO:0000256" key="8">
    <source>
        <dbReference type="ARBA" id="ARBA00022842"/>
    </source>
</evidence>
<evidence type="ECO:0000256" key="6">
    <source>
        <dbReference type="ARBA" id="ARBA00022679"/>
    </source>
</evidence>
<proteinExistence type="inferred from homology"/>
<dbReference type="GO" id="GO:0004660">
    <property type="term" value="F:protein farnesyltransferase activity"/>
    <property type="evidence" value="ECO:0007669"/>
    <property type="project" value="UniProtKB-EC"/>
</dbReference>
<evidence type="ECO:0000256" key="15">
    <source>
        <dbReference type="ARBA" id="ARBA00050428"/>
    </source>
</evidence>
<evidence type="ECO:0000313" key="17">
    <source>
        <dbReference type="Proteomes" id="UP000087171"/>
    </source>
</evidence>
<keyword evidence="17" id="KW-1185">Reference proteome</keyword>
<dbReference type="KEGG" id="cam:101511370"/>
<comment type="function">
    <text evidence="16">Essential subunit of both the farnesyltransferase and the geranylgeranyltransferase complex. Contributes to the transfer of a farnesyl or geranylgeranyl moiety from farnesyl or geranylgeranyl diphosphate to a cysteine at the fourth position from the C-terminus of several proteins having the C-terminal sequence Cys-aliphatic-aliphatic-X.</text>
</comment>
<dbReference type="SUPFAM" id="SSF48439">
    <property type="entry name" value="Protein prenylyltransferase"/>
    <property type="match status" value="1"/>
</dbReference>
<reference evidence="17" key="1">
    <citation type="journal article" date="2013" name="Nat. Biotechnol.">
        <title>Draft genome sequence of chickpea (Cicer arietinum) provides a resource for trait improvement.</title>
        <authorList>
            <person name="Varshney R.K."/>
            <person name="Song C."/>
            <person name="Saxena R.K."/>
            <person name="Azam S."/>
            <person name="Yu S."/>
            <person name="Sharpe A.G."/>
            <person name="Cannon S."/>
            <person name="Baek J."/>
            <person name="Rosen B.D."/>
            <person name="Tar'an B."/>
            <person name="Millan T."/>
            <person name="Zhang X."/>
            <person name="Ramsay L.D."/>
            <person name="Iwata A."/>
            <person name="Wang Y."/>
            <person name="Nelson W."/>
            <person name="Farmer A.D."/>
            <person name="Gaur P.M."/>
            <person name="Soderlund C."/>
            <person name="Penmetsa R.V."/>
            <person name="Xu C."/>
            <person name="Bharti A.K."/>
            <person name="He W."/>
            <person name="Winter P."/>
            <person name="Zhao S."/>
            <person name="Hane J.K."/>
            <person name="Carrasquilla-Garcia N."/>
            <person name="Condie J.A."/>
            <person name="Upadhyaya H.D."/>
            <person name="Luo M.C."/>
            <person name="Thudi M."/>
            <person name="Gowda C.L."/>
            <person name="Singh N.P."/>
            <person name="Lichtenzveig J."/>
            <person name="Gali K.K."/>
            <person name="Rubio J."/>
            <person name="Nadarajan N."/>
            <person name="Dolezel J."/>
            <person name="Bansal K.C."/>
            <person name="Xu X."/>
            <person name="Edwards D."/>
            <person name="Zhang G."/>
            <person name="Kahl G."/>
            <person name="Gil J."/>
            <person name="Singh K.B."/>
            <person name="Datta S.K."/>
            <person name="Jackson S.A."/>
            <person name="Wang J."/>
            <person name="Cook D.R."/>
        </authorList>
    </citation>
    <scope>NUCLEOTIDE SEQUENCE [LARGE SCALE GENOMIC DNA]</scope>
    <source>
        <strain evidence="17">cv. CDC Frontier</strain>
    </source>
</reference>
<evidence type="ECO:0000256" key="14">
    <source>
        <dbReference type="ARBA" id="ARBA00050225"/>
    </source>
</evidence>
<dbReference type="Proteomes" id="UP000087171">
    <property type="component" value="Chromosome Ca1"/>
</dbReference>